<evidence type="ECO:0000313" key="5">
    <source>
        <dbReference type="Proteomes" id="UP000012073"/>
    </source>
</evidence>
<evidence type="ECO:0000259" key="3">
    <source>
        <dbReference type="Pfam" id="PF04755"/>
    </source>
</evidence>
<proteinExistence type="predicted"/>
<dbReference type="OMA" id="WLDITYV"/>
<dbReference type="PANTHER" id="PTHR31906">
    <property type="entry name" value="PLASTID-LIPID-ASSOCIATED PROTEIN 4, CHLOROPLASTIC-RELATED"/>
    <property type="match status" value="1"/>
</dbReference>
<dbReference type="GeneID" id="17321057"/>
<keyword evidence="5" id="KW-1185">Reference proteome</keyword>
<reference evidence="5" key="1">
    <citation type="journal article" date="2013" name="Proc. Natl. Acad. Sci. U.S.A.">
        <title>Genome structure and metabolic features in the red seaweed Chondrus crispus shed light on evolution of the Archaeplastida.</title>
        <authorList>
            <person name="Collen J."/>
            <person name="Porcel B."/>
            <person name="Carre W."/>
            <person name="Ball S.G."/>
            <person name="Chaparro C."/>
            <person name="Tonon T."/>
            <person name="Barbeyron T."/>
            <person name="Michel G."/>
            <person name="Noel B."/>
            <person name="Valentin K."/>
            <person name="Elias M."/>
            <person name="Artiguenave F."/>
            <person name="Arun A."/>
            <person name="Aury J.M."/>
            <person name="Barbosa-Neto J.F."/>
            <person name="Bothwell J.H."/>
            <person name="Bouget F.Y."/>
            <person name="Brillet L."/>
            <person name="Cabello-Hurtado F."/>
            <person name="Capella-Gutierrez S."/>
            <person name="Charrier B."/>
            <person name="Cladiere L."/>
            <person name="Cock J.M."/>
            <person name="Coelho S.M."/>
            <person name="Colleoni C."/>
            <person name="Czjzek M."/>
            <person name="Da Silva C."/>
            <person name="Delage L."/>
            <person name="Denoeud F."/>
            <person name="Deschamps P."/>
            <person name="Dittami S.M."/>
            <person name="Gabaldon T."/>
            <person name="Gachon C.M."/>
            <person name="Groisillier A."/>
            <person name="Herve C."/>
            <person name="Jabbari K."/>
            <person name="Katinka M."/>
            <person name="Kloareg B."/>
            <person name="Kowalczyk N."/>
            <person name="Labadie K."/>
            <person name="Leblanc C."/>
            <person name="Lopez P.J."/>
            <person name="McLachlan D.H."/>
            <person name="Meslet-Cladiere L."/>
            <person name="Moustafa A."/>
            <person name="Nehr Z."/>
            <person name="Nyvall Collen P."/>
            <person name="Panaud O."/>
            <person name="Partensky F."/>
            <person name="Poulain J."/>
            <person name="Rensing S.A."/>
            <person name="Rousvoal S."/>
            <person name="Samson G."/>
            <person name="Symeonidi A."/>
            <person name="Weissenbach J."/>
            <person name="Zambounis A."/>
            <person name="Wincker P."/>
            <person name="Boyen C."/>
        </authorList>
    </citation>
    <scope>NUCLEOTIDE SEQUENCE [LARGE SCALE GENOMIC DNA]</scope>
    <source>
        <strain evidence="5">cv. Stackhouse</strain>
    </source>
</reference>
<comment type="subcellular location">
    <subcellularLocation>
        <location evidence="1">Plastid</location>
    </subcellularLocation>
</comment>
<dbReference type="OrthoDB" id="201321at2759"/>
<name>R7Q7V7_CHOCR</name>
<keyword evidence="2" id="KW-0934">Plastid</keyword>
<dbReference type="PhylomeDB" id="R7Q7V7"/>
<dbReference type="InterPro" id="IPR039633">
    <property type="entry name" value="PAP"/>
</dbReference>
<dbReference type="GO" id="GO:0009536">
    <property type="term" value="C:plastid"/>
    <property type="evidence" value="ECO:0007669"/>
    <property type="project" value="UniProtKB-SubCell"/>
</dbReference>
<dbReference type="Gramene" id="CDF33540">
    <property type="protein sequence ID" value="CDF33540"/>
    <property type="gene ID" value="CHC_T00002339001"/>
</dbReference>
<dbReference type="EMBL" id="HG001649">
    <property type="protein sequence ID" value="CDF33540.1"/>
    <property type="molecule type" value="Genomic_DNA"/>
</dbReference>
<dbReference type="Proteomes" id="UP000012073">
    <property type="component" value="Unassembled WGS sequence"/>
</dbReference>
<evidence type="ECO:0000256" key="1">
    <source>
        <dbReference type="ARBA" id="ARBA00004474"/>
    </source>
</evidence>
<organism evidence="4 5">
    <name type="scientific">Chondrus crispus</name>
    <name type="common">Carrageen Irish moss</name>
    <name type="synonym">Polymorpha crispa</name>
    <dbReference type="NCBI Taxonomy" id="2769"/>
    <lineage>
        <taxon>Eukaryota</taxon>
        <taxon>Rhodophyta</taxon>
        <taxon>Florideophyceae</taxon>
        <taxon>Rhodymeniophycidae</taxon>
        <taxon>Gigartinales</taxon>
        <taxon>Gigartinaceae</taxon>
        <taxon>Chondrus</taxon>
    </lineage>
</organism>
<feature type="domain" description="Plastid lipid-associated protein/fibrillin conserved" evidence="3">
    <location>
        <begin position="54"/>
        <end position="234"/>
    </location>
</feature>
<dbReference type="RefSeq" id="XP_005713343.1">
    <property type="nucleotide sequence ID" value="XM_005713286.1"/>
</dbReference>
<accession>R7Q7V7</accession>
<dbReference type="AlphaFoldDB" id="R7Q7V7"/>
<protein>
    <recommendedName>
        <fullName evidence="3">Plastid lipid-associated protein/fibrillin conserved domain-containing protein</fullName>
    </recommendedName>
</protein>
<sequence length="239" mass="26663">MNPLFVLSRPVFASDTRSQLKSRALCRQVGVMRRARTPRCSAMTAEKARLKLEIENVAGEQRGIFGMEDDQREAFERLIQAVEAINPVTEPTANNAAAAGGKWRLLYTNLEILGRRRVKLAIATERKPGFVKLGDFFQVVDPATRVSKNVVEFRILTGGTGTFTVCAEYEAISKTRVEVRTTGAGLEPKALEELLGENKTLLTQIFNPEGFLDITFVDESMRIGRDNKGHVFVLEKCEQ</sequence>
<dbReference type="InterPro" id="IPR006843">
    <property type="entry name" value="PAP/fibrillin_dom"/>
</dbReference>
<evidence type="ECO:0000256" key="2">
    <source>
        <dbReference type="ARBA" id="ARBA00022640"/>
    </source>
</evidence>
<gene>
    <name evidence="4" type="ORF">CHC_T00002339001</name>
</gene>
<dbReference type="Pfam" id="PF04755">
    <property type="entry name" value="PAP_fibrillin"/>
    <property type="match status" value="1"/>
</dbReference>
<dbReference type="KEGG" id="ccp:CHC_T00002339001"/>
<evidence type="ECO:0000313" key="4">
    <source>
        <dbReference type="EMBL" id="CDF33540.1"/>
    </source>
</evidence>